<dbReference type="Gene3D" id="1.10.287.1260">
    <property type="match status" value="1"/>
</dbReference>
<dbReference type="PANTHER" id="PTHR30566:SF5">
    <property type="entry name" value="MECHANOSENSITIVE ION CHANNEL PROTEIN 1, MITOCHONDRIAL-RELATED"/>
    <property type="match status" value="1"/>
</dbReference>
<keyword evidence="5" id="KW-0813">Transport</keyword>
<proteinExistence type="inferred from homology"/>
<evidence type="ECO:0000256" key="1">
    <source>
        <dbReference type="ARBA" id="ARBA00004141"/>
    </source>
</evidence>
<dbReference type="AlphaFoldDB" id="A0A9N7N1H3"/>
<evidence type="ECO:0000256" key="5">
    <source>
        <dbReference type="ARBA" id="ARBA00023065"/>
    </source>
</evidence>
<dbReference type="InterPro" id="IPR010920">
    <property type="entry name" value="LSM_dom_sf"/>
</dbReference>
<dbReference type="InterPro" id="IPR011014">
    <property type="entry name" value="MscS_channel_TM-2"/>
</dbReference>
<comment type="caution">
    <text evidence="9">The sequence shown here is derived from an EMBL/GenBank/DDBJ whole genome shotgun (WGS) entry which is preliminary data.</text>
</comment>
<evidence type="ECO:0000259" key="8">
    <source>
        <dbReference type="Pfam" id="PF00924"/>
    </source>
</evidence>
<keyword evidence="6" id="KW-0472">Membrane</keyword>
<gene>
    <name evidence="9" type="ORF">SHERM_18755</name>
</gene>
<dbReference type="Pfam" id="PF00924">
    <property type="entry name" value="MS_channel_2nd"/>
    <property type="match status" value="1"/>
</dbReference>
<evidence type="ECO:0000313" key="10">
    <source>
        <dbReference type="Proteomes" id="UP001153555"/>
    </source>
</evidence>
<evidence type="ECO:0000256" key="6">
    <source>
        <dbReference type="ARBA" id="ARBA00023136"/>
    </source>
</evidence>
<keyword evidence="7" id="KW-0407">Ion channel</keyword>
<dbReference type="InterPro" id="IPR023408">
    <property type="entry name" value="MscS_beta-dom_sf"/>
</dbReference>
<accession>A0A9N7N1H3</accession>
<dbReference type="InterPro" id="IPR006685">
    <property type="entry name" value="MscS_channel_2nd"/>
</dbReference>
<comment type="similarity">
    <text evidence="2">Belongs to the MscS (TC 1.A.23) family.</text>
</comment>
<reference evidence="9" key="1">
    <citation type="submission" date="2019-12" db="EMBL/GenBank/DDBJ databases">
        <authorList>
            <person name="Scholes J."/>
        </authorList>
    </citation>
    <scope>NUCLEOTIDE SEQUENCE</scope>
</reference>
<evidence type="ECO:0000256" key="7">
    <source>
        <dbReference type="ARBA" id="ARBA00023303"/>
    </source>
</evidence>
<sequence length="510" mass="55369">MRISGLKFFCSSVKSVSLYDLRPSAAYTSKCYQLKESNTEKKSDSNDLLMLGLAPSASTQYSKASRFYPSFSSRLVGSSVFRGSLSFAGVSPLISHRSFSSSASEAAKGSIGSASNGGAGGEDWTAKVKEMWESTAEAAKFTGEKAKEVSDEVVPHVQQLFDAHPYLRDVIVPVGGTLAGTLLAWSLLPRLFKRLHKYTVEGPGALLSKSSIWGPVPYEKSFWGALEAPVRYFITFMAFLQIGEMVAPTVVASQYVAQAWRGALVVSLVWFLHRWKTNVITRALATQSLEGVQRDKLLTLDKISSVGLFVVGSMAFAEACGVAVQSILTVGGIGGVATAFASKDILGNVLSGLSVQISQPFSIGDTIKAGSVEGQVVEMGLTTTSLLTAEKFPVVVPNSLFASQVIVNKSRAKWRFMLRKIPIRTEDIDKIPQISDDIKSMLKSNVNVFLDKEPPYCYLSHIERSYAELTLGCNLKQMNKDAEQNILLEAVRIIQRHGAMLGSTQEESIV</sequence>
<dbReference type="GO" id="GO:0034220">
    <property type="term" value="P:monoatomic ion transmembrane transport"/>
    <property type="evidence" value="ECO:0007669"/>
    <property type="project" value="UniProtKB-KW"/>
</dbReference>
<name>A0A9N7N1H3_STRHE</name>
<feature type="domain" description="Mechanosensitive ion channel MscS" evidence="8">
    <location>
        <begin position="344"/>
        <end position="411"/>
    </location>
</feature>
<dbReference type="SUPFAM" id="SSF82861">
    <property type="entry name" value="Mechanosensitive channel protein MscS (YggB), transmembrane region"/>
    <property type="match status" value="1"/>
</dbReference>
<evidence type="ECO:0000256" key="2">
    <source>
        <dbReference type="ARBA" id="ARBA00008017"/>
    </source>
</evidence>
<dbReference type="Gene3D" id="2.30.30.60">
    <property type="match status" value="1"/>
</dbReference>
<dbReference type="PANTHER" id="PTHR30566">
    <property type="entry name" value="YNAI-RELATED MECHANOSENSITIVE ION CHANNEL"/>
    <property type="match status" value="1"/>
</dbReference>
<evidence type="ECO:0000313" key="9">
    <source>
        <dbReference type="EMBL" id="CAA0820753.1"/>
    </source>
</evidence>
<dbReference type="SUPFAM" id="SSF50182">
    <property type="entry name" value="Sm-like ribonucleoproteins"/>
    <property type="match status" value="1"/>
</dbReference>
<keyword evidence="5" id="KW-0406">Ion transport</keyword>
<organism evidence="9 10">
    <name type="scientific">Striga hermonthica</name>
    <name type="common">Purple witchweed</name>
    <name type="synonym">Buchnera hermonthica</name>
    <dbReference type="NCBI Taxonomy" id="68872"/>
    <lineage>
        <taxon>Eukaryota</taxon>
        <taxon>Viridiplantae</taxon>
        <taxon>Streptophyta</taxon>
        <taxon>Embryophyta</taxon>
        <taxon>Tracheophyta</taxon>
        <taxon>Spermatophyta</taxon>
        <taxon>Magnoliopsida</taxon>
        <taxon>eudicotyledons</taxon>
        <taxon>Gunneridae</taxon>
        <taxon>Pentapetalae</taxon>
        <taxon>asterids</taxon>
        <taxon>lamiids</taxon>
        <taxon>Lamiales</taxon>
        <taxon>Orobanchaceae</taxon>
        <taxon>Buchnereae</taxon>
        <taxon>Striga</taxon>
    </lineage>
</organism>
<keyword evidence="10" id="KW-1185">Reference proteome</keyword>
<dbReference type="EMBL" id="CACSLK010020742">
    <property type="protein sequence ID" value="CAA0820753.1"/>
    <property type="molecule type" value="Genomic_DNA"/>
</dbReference>
<keyword evidence="3" id="KW-0812">Transmembrane</keyword>
<dbReference type="GO" id="GO:0016020">
    <property type="term" value="C:membrane"/>
    <property type="evidence" value="ECO:0007669"/>
    <property type="project" value="UniProtKB-SubCell"/>
</dbReference>
<dbReference type="Proteomes" id="UP001153555">
    <property type="component" value="Unassembled WGS sequence"/>
</dbReference>
<keyword evidence="4" id="KW-1133">Transmembrane helix</keyword>
<comment type="subcellular location">
    <subcellularLocation>
        <location evidence="1">Membrane</location>
        <topology evidence="1">Multi-pass membrane protein</topology>
    </subcellularLocation>
</comment>
<evidence type="ECO:0000256" key="3">
    <source>
        <dbReference type="ARBA" id="ARBA00022692"/>
    </source>
</evidence>
<dbReference type="OrthoDB" id="567160at2759"/>
<protein>
    <submittedName>
        <fullName evidence="9">Mechanosensitive ion channel protein 1-mitochondrial</fullName>
    </submittedName>
</protein>
<evidence type="ECO:0000256" key="4">
    <source>
        <dbReference type="ARBA" id="ARBA00022989"/>
    </source>
</evidence>